<protein>
    <submittedName>
        <fullName evidence="2">Uncharacterized protein</fullName>
    </submittedName>
</protein>
<feature type="transmembrane region" description="Helical" evidence="1">
    <location>
        <begin position="39"/>
        <end position="57"/>
    </location>
</feature>
<proteinExistence type="predicted"/>
<keyword evidence="1" id="KW-0472">Membrane</keyword>
<gene>
    <name evidence="2" type="ORF">IFJ75_05705</name>
</gene>
<dbReference type="RefSeq" id="WP_207931665.1">
    <property type="nucleotide sequence ID" value="NZ_CP062222.1"/>
</dbReference>
<accession>A0A975C1Z0</accession>
<keyword evidence="1" id="KW-0812">Transmembrane</keyword>
<dbReference type="Proteomes" id="UP000663918">
    <property type="component" value="Chromosome"/>
</dbReference>
<dbReference type="KEGG" id="bgoe:IFJ75_05705"/>
<sequence>MKRIEPNVLLAISTTISLLLLLLTAVVYGELGAAGEIKYPLMAAICIVGYVFGNALMQRQLKRTTPPMIHADKPSTAAMAGVFPLVVMLLAAVPVFWSGHDYGLFVIIASVMTGATIESALKARSWQ</sequence>
<feature type="transmembrane region" description="Helical" evidence="1">
    <location>
        <begin position="102"/>
        <end position="121"/>
    </location>
</feature>
<feature type="transmembrane region" description="Helical" evidence="1">
    <location>
        <begin position="77"/>
        <end position="96"/>
    </location>
</feature>
<keyword evidence="1" id="KW-1133">Transmembrane helix</keyword>
<evidence type="ECO:0000256" key="1">
    <source>
        <dbReference type="SAM" id="Phobius"/>
    </source>
</evidence>
<dbReference type="EMBL" id="CP062222">
    <property type="protein sequence ID" value="QTC92383.1"/>
    <property type="molecule type" value="Genomic_DNA"/>
</dbReference>
<reference evidence="2" key="1">
    <citation type="submission" date="2020-09" db="EMBL/GenBank/DDBJ databases">
        <title>Brevundimonas sp. LVF2 isolated from a puddle in Goettingen, Germany.</title>
        <authorList>
            <person name="Friedrich I."/>
            <person name="Klassen A."/>
            <person name="Hannes N."/>
            <person name="Schneider D."/>
            <person name="Hertel R."/>
            <person name="Daniel R."/>
        </authorList>
    </citation>
    <scope>NUCLEOTIDE SEQUENCE</scope>
    <source>
        <strain evidence="2">LVF2</strain>
    </source>
</reference>
<name>A0A975C1Z0_9CAUL</name>
<dbReference type="AlphaFoldDB" id="A0A975C1Z0"/>
<keyword evidence="3" id="KW-1185">Reference proteome</keyword>
<organism evidence="2 3">
    <name type="scientific">Brevundimonas goettingensis</name>
    <dbReference type="NCBI Taxonomy" id="2774190"/>
    <lineage>
        <taxon>Bacteria</taxon>
        <taxon>Pseudomonadati</taxon>
        <taxon>Pseudomonadota</taxon>
        <taxon>Alphaproteobacteria</taxon>
        <taxon>Caulobacterales</taxon>
        <taxon>Caulobacteraceae</taxon>
        <taxon>Brevundimonas</taxon>
    </lineage>
</organism>
<evidence type="ECO:0000313" key="2">
    <source>
        <dbReference type="EMBL" id="QTC92383.1"/>
    </source>
</evidence>
<evidence type="ECO:0000313" key="3">
    <source>
        <dbReference type="Proteomes" id="UP000663918"/>
    </source>
</evidence>